<keyword evidence="8" id="KW-0539">Nucleus</keyword>
<dbReference type="SUPFAM" id="SSF57667">
    <property type="entry name" value="beta-beta-alpha zinc fingers"/>
    <property type="match status" value="3"/>
</dbReference>
<dbReference type="KEGG" id="scac:106084939"/>
<evidence type="ECO:0000259" key="10">
    <source>
        <dbReference type="PROSITE" id="PS50157"/>
    </source>
</evidence>
<feature type="domain" description="C2H2-type" evidence="10">
    <location>
        <begin position="329"/>
        <end position="356"/>
    </location>
</feature>
<sequence length="536" mass="61619">MSSNPDLINSCRVCRHPNQDDADYECLFEEVTTNEATSPPTAPALSNAGRLYDSLVCEITPETYDYYPRYLCNSCCLQMKLFKKLRDKALNTLKMLEGLYEEDVLPQKEEKLLSDDEELYNEEQITIEDLVEEENVSVDASLKEVSYISTQTEICIKGESENVLSEGVFLIPVSIQKTTINETDPIQLNPTNEDMKTEEDEAISEAAELAHCAGLDKSDYVLEIYKVLDDGATQTTISQSEADTNDLENYVMEDNLGSQIDESEEQCLDRSSLATSEGEDLREISKIRSKIGIPIHEKNKMYSCTECSELFSCSRQFKHHKTYVHVQTYACKVCSTILKSSRGLATHMKLHDKNPAYSCEMCQKTFSQKAHFEYHMNRHNNIRQFQCDQCEKAFLTKSDLRSHQRRHNTNYRPHVCHTCGKSYISAEHLRTHALKHTNISFRCDHCPQQFANPKTLRQHVSSIHAAEPRFKCEICMKPFRRKHHLQYHMRLHPGYNSNYERFDIDNPDEMSSNVDDEDDIIKDPGFVALDGDTILM</sequence>
<keyword evidence="3" id="KW-0677">Repeat</keyword>
<keyword evidence="12" id="KW-1185">Reference proteome</keyword>
<evidence type="ECO:0000313" key="12">
    <source>
        <dbReference type="Proteomes" id="UP000095300"/>
    </source>
</evidence>
<reference evidence="11" key="1">
    <citation type="submission" date="2020-05" db="UniProtKB">
        <authorList>
            <consortium name="EnsemblMetazoa"/>
        </authorList>
    </citation>
    <scope>IDENTIFICATION</scope>
    <source>
        <strain evidence="11">USDA</strain>
    </source>
</reference>
<dbReference type="GO" id="GO:0000978">
    <property type="term" value="F:RNA polymerase II cis-regulatory region sequence-specific DNA binding"/>
    <property type="evidence" value="ECO:0007669"/>
    <property type="project" value="TreeGrafter"/>
</dbReference>
<feature type="domain" description="C2H2-type" evidence="10">
    <location>
        <begin position="357"/>
        <end position="384"/>
    </location>
</feature>
<dbReference type="GO" id="GO:0001227">
    <property type="term" value="F:DNA-binding transcription repressor activity, RNA polymerase II-specific"/>
    <property type="evidence" value="ECO:0007669"/>
    <property type="project" value="TreeGrafter"/>
</dbReference>
<dbReference type="VEuPathDB" id="VectorBase:SCAU010938"/>
<proteinExistence type="predicted"/>
<keyword evidence="5" id="KW-0862">Zinc</keyword>
<dbReference type="Gene3D" id="3.30.160.60">
    <property type="entry name" value="Classic Zinc Finger"/>
    <property type="match status" value="4"/>
</dbReference>
<keyword evidence="2" id="KW-0479">Metal-binding</keyword>
<evidence type="ECO:0000256" key="7">
    <source>
        <dbReference type="ARBA" id="ARBA00023163"/>
    </source>
</evidence>
<dbReference type="PROSITE" id="PS50157">
    <property type="entry name" value="ZINC_FINGER_C2H2_2"/>
    <property type="match status" value="7"/>
</dbReference>
<dbReference type="FunFam" id="3.30.160.60:FF:000671">
    <property type="entry name" value="Zinc finger protein 26"/>
    <property type="match status" value="1"/>
</dbReference>
<protein>
    <recommendedName>
        <fullName evidence="10">C2H2-type domain-containing protein</fullName>
    </recommendedName>
</protein>
<evidence type="ECO:0000256" key="5">
    <source>
        <dbReference type="ARBA" id="ARBA00022833"/>
    </source>
</evidence>
<dbReference type="EnsemblMetazoa" id="SCAU010938-RA">
    <property type="protein sequence ID" value="SCAU010938-PA"/>
    <property type="gene ID" value="SCAU010938"/>
</dbReference>
<accession>A0A1I8PTD2</accession>
<feature type="domain" description="C2H2-type" evidence="10">
    <location>
        <begin position="385"/>
        <end position="413"/>
    </location>
</feature>
<dbReference type="OrthoDB" id="427030at2759"/>
<dbReference type="InterPro" id="IPR013087">
    <property type="entry name" value="Znf_C2H2_type"/>
</dbReference>
<keyword evidence="7" id="KW-0804">Transcription</keyword>
<dbReference type="PANTHER" id="PTHR24399:SF23">
    <property type="entry name" value="C2H2-TYPE DOMAIN-CONTAINING PROTEIN"/>
    <property type="match status" value="1"/>
</dbReference>
<dbReference type="PANTHER" id="PTHR24399">
    <property type="entry name" value="ZINC FINGER AND BTB DOMAIN-CONTAINING"/>
    <property type="match status" value="1"/>
</dbReference>
<feature type="domain" description="C2H2-type" evidence="10">
    <location>
        <begin position="414"/>
        <end position="438"/>
    </location>
</feature>
<evidence type="ECO:0000256" key="8">
    <source>
        <dbReference type="ARBA" id="ARBA00023242"/>
    </source>
</evidence>
<evidence type="ECO:0000256" key="2">
    <source>
        <dbReference type="ARBA" id="ARBA00022723"/>
    </source>
</evidence>
<dbReference type="PROSITE" id="PS00028">
    <property type="entry name" value="ZINC_FINGER_C2H2_1"/>
    <property type="match status" value="6"/>
</dbReference>
<dbReference type="Pfam" id="PF13894">
    <property type="entry name" value="zf-C2H2_4"/>
    <property type="match status" value="1"/>
</dbReference>
<dbReference type="GO" id="GO:0008270">
    <property type="term" value="F:zinc ion binding"/>
    <property type="evidence" value="ECO:0007669"/>
    <property type="project" value="UniProtKB-KW"/>
</dbReference>
<dbReference type="AlphaFoldDB" id="A0A1I8PTD2"/>
<evidence type="ECO:0000256" key="1">
    <source>
        <dbReference type="ARBA" id="ARBA00004123"/>
    </source>
</evidence>
<evidence type="ECO:0000313" key="11">
    <source>
        <dbReference type="EnsemblMetazoa" id="SCAU010938-PA"/>
    </source>
</evidence>
<dbReference type="GO" id="GO:0005654">
    <property type="term" value="C:nucleoplasm"/>
    <property type="evidence" value="ECO:0007669"/>
    <property type="project" value="TreeGrafter"/>
</dbReference>
<comment type="subcellular location">
    <subcellularLocation>
        <location evidence="1">Nucleus</location>
    </subcellularLocation>
</comment>
<evidence type="ECO:0000256" key="3">
    <source>
        <dbReference type="ARBA" id="ARBA00022737"/>
    </source>
</evidence>
<dbReference type="Pfam" id="PF00096">
    <property type="entry name" value="zf-C2H2"/>
    <property type="match status" value="4"/>
</dbReference>
<dbReference type="SMART" id="SM00355">
    <property type="entry name" value="ZnF_C2H2"/>
    <property type="match status" value="7"/>
</dbReference>
<dbReference type="Proteomes" id="UP000095300">
    <property type="component" value="Unassembled WGS sequence"/>
</dbReference>
<evidence type="ECO:0000256" key="4">
    <source>
        <dbReference type="ARBA" id="ARBA00022771"/>
    </source>
</evidence>
<dbReference type="InterPro" id="IPR036236">
    <property type="entry name" value="Znf_C2H2_sf"/>
</dbReference>
<keyword evidence="6" id="KW-0805">Transcription regulation</keyword>
<feature type="domain" description="C2H2-type" evidence="10">
    <location>
        <begin position="302"/>
        <end position="330"/>
    </location>
</feature>
<gene>
    <name evidence="11" type="primary">106084939</name>
</gene>
<feature type="domain" description="C2H2-type" evidence="10">
    <location>
        <begin position="441"/>
        <end position="469"/>
    </location>
</feature>
<dbReference type="STRING" id="35570.A0A1I8PTD2"/>
<feature type="domain" description="C2H2-type" evidence="10">
    <location>
        <begin position="470"/>
        <end position="497"/>
    </location>
</feature>
<organism evidence="11 12">
    <name type="scientific">Stomoxys calcitrans</name>
    <name type="common">Stable fly</name>
    <name type="synonym">Conops calcitrans</name>
    <dbReference type="NCBI Taxonomy" id="35570"/>
    <lineage>
        <taxon>Eukaryota</taxon>
        <taxon>Metazoa</taxon>
        <taxon>Ecdysozoa</taxon>
        <taxon>Arthropoda</taxon>
        <taxon>Hexapoda</taxon>
        <taxon>Insecta</taxon>
        <taxon>Pterygota</taxon>
        <taxon>Neoptera</taxon>
        <taxon>Endopterygota</taxon>
        <taxon>Diptera</taxon>
        <taxon>Brachycera</taxon>
        <taxon>Muscomorpha</taxon>
        <taxon>Muscoidea</taxon>
        <taxon>Muscidae</taxon>
        <taxon>Stomoxys</taxon>
    </lineage>
</organism>
<evidence type="ECO:0000256" key="6">
    <source>
        <dbReference type="ARBA" id="ARBA00023015"/>
    </source>
</evidence>
<evidence type="ECO:0000256" key="9">
    <source>
        <dbReference type="PROSITE-ProRule" id="PRU00042"/>
    </source>
</evidence>
<keyword evidence="4 9" id="KW-0863">Zinc-finger</keyword>
<name>A0A1I8PTD2_STOCA</name>